<evidence type="ECO:0000313" key="11">
    <source>
        <dbReference type="Proteomes" id="UP000700596"/>
    </source>
</evidence>
<evidence type="ECO:0000313" key="10">
    <source>
        <dbReference type="EMBL" id="KAH7135587.1"/>
    </source>
</evidence>
<evidence type="ECO:0000256" key="8">
    <source>
        <dbReference type="SAM" id="MobiDB-lite"/>
    </source>
</evidence>
<organism evidence="10 11">
    <name type="scientific">Dendryphion nanum</name>
    <dbReference type="NCBI Taxonomy" id="256645"/>
    <lineage>
        <taxon>Eukaryota</taxon>
        <taxon>Fungi</taxon>
        <taxon>Dikarya</taxon>
        <taxon>Ascomycota</taxon>
        <taxon>Pezizomycotina</taxon>
        <taxon>Dothideomycetes</taxon>
        <taxon>Pleosporomycetidae</taxon>
        <taxon>Pleosporales</taxon>
        <taxon>Torulaceae</taxon>
        <taxon>Dendryphion</taxon>
    </lineage>
</organism>
<feature type="compositionally biased region" description="Basic and acidic residues" evidence="8">
    <location>
        <begin position="89"/>
        <end position="102"/>
    </location>
</feature>
<dbReference type="SUPFAM" id="SSF47973">
    <property type="entry name" value="Ribosomal protein S7"/>
    <property type="match status" value="1"/>
</dbReference>
<dbReference type="GO" id="GO:0005840">
    <property type="term" value="C:ribosome"/>
    <property type="evidence" value="ECO:0007669"/>
    <property type="project" value="UniProtKB-KW"/>
</dbReference>
<name>A0A9P9IVY1_9PLEO</name>
<evidence type="ECO:0000256" key="1">
    <source>
        <dbReference type="ARBA" id="ARBA00004173"/>
    </source>
</evidence>
<dbReference type="CDD" id="cd14868">
    <property type="entry name" value="uS7_Mitochondria_Fungi"/>
    <property type="match status" value="1"/>
</dbReference>
<gene>
    <name evidence="10" type="ORF">B0J11DRAFT_518723</name>
</gene>
<dbReference type="OrthoDB" id="9972728at2759"/>
<comment type="function">
    <text evidence="6">Component of the mitochondrial ribosome (mitoribosome), a dedicated translation machinery responsible for the synthesis of mitochondrial genome-encoded proteins, including at least some of the essential transmembrane subunits of the mitochondrial respiratory chain. The mitoribosomes are attached to the mitochondrial inner membrane and translation products are cotranslationally integrated into the membrane.</text>
</comment>
<evidence type="ECO:0000256" key="4">
    <source>
        <dbReference type="ARBA" id="ARBA00023128"/>
    </source>
</evidence>
<accession>A0A9P9IVY1</accession>
<dbReference type="Gene3D" id="1.10.455.10">
    <property type="entry name" value="Ribosomal protein S7 domain"/>
    <property type="match status" value="1"/>
</dbReference>
<dbReference type="InterPro" id="IPR000235">
    <property type="entry name" value="Ribosomal_uS7"/>
</dbReference>
<evidence type="ECO:0000259" key="9">
    <source>
        <dbReference type="Pfam" id="PF00177"/>
    </source>
</evidence>
<comment type="caution">
    <text evidence="10">The sequence shown here is derived from an EMBL/GenBank/DDBJ whole genome shotgun (WGS) entry which is preliminary data.</text>
</comment>
<keyword evidence="4" id="KW-0496">Mitochondrion</keyword>
<comment type="subcellular location">
    <subcellularLocation>
        <location evidence="1">Mitochondrion</location>
    </subcellularLocation>
</comment>
<comment type="similarity">
    <text evidence="2">Belongs to the universal ribosomal protein uS7 family.</text>
</comment>
<keyword evidence="11" id="KW-1185">Reference proteome</keyword>
<dbReference type="InterPro" id="IPR047988">
    <property type="entry name" value="Ribosomal_uS7m_fungi"/>
</dbReference>
<dbReference type="Proteomes" id="UP000700596">
    <property type="component" value="Unassembled WGS sequence"/>
</dbReference>
<dbReference type="Pfam" id="PF00177">
    <property type="entry name" value="Ribosomal_S7"/>
    <property type="match status" value="1"/>
</dbReference>
<dbReference type="GO" id="GO:0005739">
    <property type="term" value="C:mitochondrion"/>
    <property type="evidence" value="ECO:0007669"/>
    <property type="project" value="UniProtKB-SubCell"/>
</dbReference>
<dbReference type="InterPro" id="IPR036823">
    <property type="entry name" value="Ribosomal_uS7_dom_sf"/>
</dbReference>
<evidence type="ECO:0000256" key="5">
    <source>
        <dbReference type="ARBA" id="ARBA00023274"/>
    </source>
</evidence>
<keyword evidence="3 10" id="KW-0689">Ribosomal protein</keyword>
<feature type="compositionally biased region" description="Low complexity" evidence="8">
    <location>
        <begin position="120"/>
        <end position="131"/>
    </location>
</feature>
<dbReference type="AlphaFoldDB" id="A0A9P9IVY1"/>
<dbReference type="FunFam" id="1.10.455.10:FF:000006">
    <property type="entry name" value="37S ribosomal protein S7, mitochondrial"/>
    <property type="match status" value="1"/>
</dbReference>
<dbReference type="GO" id="GO:1990904">
    <property type="term" value="C:ribonucleoprotein complex"/>
    <property type="evidence" value="ECO:0007669"/>
    <property type="project" value="UniProtKB-KW"/>
</dbReference>
<reference evidence="10" key="1">
    <citation type="journal article" date="2021" name="Nat. Commun.">
        <title>Genetic determinants of endophytism in the Arabidopsis root mycobiome.</title>
        <authorList>
            <person name="Mesny F."/>
            <person name="Miyauchi S."/>
            <person name="Thiergart T."/>
            <person name="Pickel B."/>
            <person name="Atanasova L."/>
            <person name="Karlsson M."/>
            <person name="Huettel B."/>
            <person name="Barry K.W."/>
            <person name="Haridas S."/>
            <person name="Chen C."/>
            <person name="Bauer D."/>
            <person name="Andreopoulos W."/>
            <person name="Pangilinan J."/>
            <person name="LaButti K."/>
            <person name="Riley R."/>
            <person name="Lipzen A."/>
            <person name="Clum A."/>
            <person name="Drula E."/>
            <person name="Henrissat B."/>
            <person name="Kohler A."/>
            <person name="Grigoriev I.V."/>
            <person name="Martin F.M."/>
            <person name="Hacquard S."/>
        </authorList>
    </citation>
    <scope>NUCLEOTIDE SEQUENCE</scope>
    <source>
        <strain evidence="10">MPI-CAGE-CH-0243</strain>
    </source>
</reference>
<sequence length="340" mass="36525">MPPRLSLLTFAKSIPFRSKPQPQWARKTALCVSPPQHRLYSDTKESSSTKPTDPTGEGSLPHVSEEAAKMAEITGGQGPDLSKGTPVEEVVKGDKSTVDKLPKVMQDAIKSKQSNSGPKGSRSYSTTTTSITGGGAGELDLGLVDFTSAPPAVIVPGSKFEIPTIPLAPGSHMKKRYDLVVDQFTNLLMRHGEKSKAQKNMSIILQQLRTSPIPTINPDRPLLLGAPPPSHLPLNPILYLTLAVDSIAPLMRIRLQKGAAGGGVALQIPVPLGKRQRRRTAIDWILSAASKKKGTGGFAQRVATELISVVEGKSAVWDRRNAVHKLGMSARSNLVLPKRR</sequence>
<dbReference type="InterPro" id="IPR023798">
    <property type="entry name" value="Ribosomal_uS7_dom"/>
</dbReference>
<feature type="region of interest" description="Disordered" evidence="8">
    <location>
        <begin position="18"/>
        <end position="61"/>
    </location>
</feature>
<dbReference type="PANTHER" id="PTHR11205">
    <property type="entry name" value="RIBOSOMAL PROTEIN S7"/>
    <property type="match status" value="1"/>
</dbReference>
<feature type="domain" description="Small ribosomal subunit protein uS7" evidence="9">
    <location>
        <begin position="176"/>
        <end position="331"/>
    </location>
</feature>
<evidence type="ECO:0000256" key="7">
    <source>
        <dbReference type="ARBA" id="ARBA00039306"/>
    </source>
</evidence>
<keyword evidence="5" id="KW-0687">Ribonucleoprotein</keyword>
<evidence type="ECO:0000256" key="6">
    <source>
        <dbReference type="ARBA" id="ARBA00037226"/>
    </source>
</evidence>
<evidence type="ECO:0000256" key="3">
    <source>
        <dbReference type="ARBA" id="ARBA00022980"/>
    </source>
</evidence>
<evidence type="ECO:0000256" key="2">
    <source>
        <dbReference type="ARBA" id="ARBA00007151"/>
    </source>
</evidence>
<protein>
    <recommendedName>
        <fullName evidence="7">Small ribosomal subunit protein uS7m</fullName>
    </recommendedName>
</protein>
<proteinExistence type="inferred from homology"/>
<dbReference type="EMBL" id="JAGMWT010000002">
    <property type="protein sequence ID" value="KAH7135587.1"/>
    <property type="molecule type" value="Genomic_DNA"/>
</dbReference>
<dbReference type="GO" id="GO:0006412">
    <property type="term" value="P:translation"/>
    <property type="evidence" value="ECO:0007669"/>
    <property type="project" value="InterPro"/>
</dbReference>
<feature type="region of interest" description="Disordered" evidence="8">
    <location>
        <begin position="73"/>
        <end position="132"/>
    </location>
</feature>